<evidence type="ECO:0000256" key="8">
    <source>
        <dbReference type="SAM" id="Phobius"/>
    </source>
</evidence>
<keyword evidence="6 8" id="KW-1133">Transmembrane helix</keyword>
<keyword evidence="5 8" id="KW-0812">Transmembrane</keyword>
<comment type="subcellular location">
    <subcellularLocation>
        <location evidence="1">Cell membrane</location>
        <topology evidence="1">Multi-pass membrane protein</topology>
    </subcellularLocation>
</comment>
<evidence type="ECO:0000313" key="10">
    <source>
        <dbReference type="EMBL" id="GBD09689.1"/>
    </source>
</evidence>
<accession>A0A2H5Y8C6</accession>
<dbReference type="GO" id="GO:0009103">
    <property type="term" value="P:lipopolysaccharide biosynthetic process"/>
    <property type="evidence" value="ECO:0007669"/>
    <property type="project" value="UniProtKB-ARBA"/>
</dbReference>
<feature type="transmembrane region" description="Helical" evidence="8">
    <location>
        <begin position="312"/>
        <end position="333"/>
    </location>
</feature>
<protein>
    <recommendedName>
        <fullName evidence="9">Glycosyltransferase RgtA/B/C/D-like domain-containing protein</fullName>
    </recommendedName>
</protein>
<dbReference type="InterPro" id="IPR038731">
    <property type="entry name" value="RgtA/B/C-like"/>
</dbReference>
<dbReference type="PANTHER" id="PTHR33908">
    <property type="entry name" value="MANNOSYLTRANSFERASE YKCB-RELATED"/>
    <property type="match status" value="1"/>
</dbReference>
<feature type="transmembrane region" description="Helical" evidence="8">
    <location>
        <begin position="245"/>
        <end position="267"/>
    </location>
</feature>
<keyword evidence="4" id="KW-0808">Transferase</keyword>
<dbReference type="GO" id="GO:0005886">
    <property type="term" value="C:plasma membrane"/>
    <property type="evidence" value="ECO:0007669"/>
    <property type="project" value="UniProtKB-SubCell"/>
</dbReference>
<keyword evidence="3" id="KW-0328">Glycosyltransferase</keyword>
<reference evidence="11" key="1">
    <citation type="submission" date="2017-09" db="EMBL/GenBank/DDBJ databases">
        <title>Metaegenomics of thermophilic ammonia-oxidizing enrichment culture.</title>
        <authorList>
            <person name="Kato S."/>
            <person name="Suzuki K."/>
        </authorList>
    </citation>
    <scope>NUCLEOTIDE SEQUENCE [LARGE SCALE GENOMIC DNA]</scope>
</reference>
<sequence>MLTGLWAAFALRVYRLGAQNVWWDEGFTIWLARQPFLEMTLGTARDTHPPLYYWLLWPWIRGVGDGEFPARFLSAAIGVLTVAIAGATGRRIGGPWVGLLALWILAISRFHIWWSQEIRMYALAALGVALSTDLAIRVQRAPYSIGRWLSWALAAAVMIFSLYLTVFIWIFQSLVWLLALPRRAWPRMALAQAIVVIPFAVWLAFALPQMATWSAAAPPPSFSAVLYLGTVLWTTGVSIHLERFIAPALLVLCGMMPGLAAQARSIWKSPDRRDRFAPWILLVGGWILQPGIIWWITQPRSFLYTPRLEARYFIPSLPLFVLLLAWSIGAVFAVRRLRPLAGLLLLGFASLSIAVLPEYYTSRHWRADPVLESYLIHVYARPGDGVVLVSGDRFPEFSYYYEQNPRSDGRPPVYTVPRLAVPVRSDTVEAELRDIVARHSRIWLARVESHLQDPEGWVQRWLDGHLYRVLQFPFGHNALILYATSPQVPEIPLENLDSLKWFHRLNDPQGILLGYDQIGRSFRPGEIIRVGLYVRSGLPAPITAEWIREPGQVLAREDLPPLAGSGVLRYSVELPIHPYMPSGDYALRVRMGERLLAVIRGVRVEQTLSPPALAEIAHPMSARLGDRIRFLGYRLQGTRGGTPPTAMPGDTLLLDLYWEAETHVERSYVVFTHLIGETFNPATGNPVWAQDDQVPLEGAYPTTHWIPGQPLRDRYELHLPEETPPGMYTLEIGMYLLETGERLPVSGEGADPVARRLILTPIRVLPGR</sequence>
<evidence type="ECO:0000256" key="1">
    <source>
        <dbReference type="ARBA" id="ARBA00004651"/>
    </source>
</evidence>
<dbReference type="Pfam" id="PF13231">
    <property type="entry name" value="PMT_2"/>
    <property type="match status" value="1"/>
</dbReference>
<dbReference type="Proteomes" id="UP000236642">
    <property type="component" value="Unassembled WGS sequence"/>
</dbReference>
<evidence type="ECO:0000256" key="5">
    <source>
        <dbReference type="ARBA" id="ARBA00022692"/>
    </source>
</evidence>
<feature type="transmembrane region" description="Helical" evidence="8">
    <location>
        <begin position="340"/>
        <end position="360"/>
    </location>
</feature>
<feature type="transmembrane region" description="Helical" evidence="8">
    <location>
        <begin position="220"/>
        <end position="239"/>
    </location>
</feature>
<feature type="transmembrane region" description="Helical" evidence="8">
    <location>
        <begin position="148"/>
        <end position="170"/>
    </location>
</feature>
<gene>
    <name evidence="10" type="ORF">HRbin22_01947</name>
</gene>
<feature type="transmembrane region" description="Helical" evidence="8">
    <location>
        <begin position="190"/>
        <end position="208"/>
    </location>
</feature>
<proteinExistence type="predicted"/>
<evidence type="ECO:0000256" key="4">
    <source>
        <dbReference type="ARBA" id="ARBA00022679"/>
    </source>
</evidence>
<keyword evidence="7 8" id="KW-0472">Membrane</keyword>
<feature type="transmembrane region" description="Helical" evidence="8">
    <location>
        <begin position="94"/>
        <end position="112"/>
    </location>
</feature>
<dbReference type="GO" id="GO:0016763">
    <property type="term" value="F:pentosyltransferase activity"/>
    <property type="evidence" value="ECO:0007669"/>
    <property type="project" value="TreeGrafter"/>
</dbReference>
<evidence type="ECO:0000313" key="11">
    <source>
        <dbReference type="Proteomes" id="UP000236642"/>
    </source>
</evidence>
<organism evidence="10 11">
    <name type="scientific">Candidatus Thermoflexus japonica</name>
    <dbReference type="NCBI Taxonomy" id="2035417"/>
    <lineage>
        <taxon>Bacteria</taxon>
        <taxon>Bacillati</taxon>
        <taxon>Chloroflexota</taxon>
        <taxon>Thermoflexia</taxon>
        <taxon>Thermoflexales</taxon>
        <taxon>Thermoflexaceae</taxon>
        <taxon>Thermoflexus</taxon>
    </lineage>
</organism>
<feature type="transmembrane region" description="Helical" evidence="8">
    <location>
        <begin position="279"/>
        <end position="297"/>
    </location>
</feature>
<evidence type="ECO:0000256" key="6">
    <source>
        <dbReference type="ARBA" id="ARBA00022989"/>
    </source>
</evidence>
<feature type="transmembrane region" description="Helical" evidence="8">
    <location>
        <begin position="118"/>
        <end position="136"/>
    </location>
</feature>
<dbReference type="EMBL" id="BEHY01000058">
    <property type="protein sequence ID" value="GBD09689.1"/>
    <property type="molecule type" value="Genomic_DNA"/>
</dbReference>
<dbReference type="InterPro" id="IPR050297">
    <property type="entry name" value="LipidA_mod_glycosyltrf_83"/>
</dbReference>
<evidence type="ECO:0000259" key="9">
    <source>
        <dbReference type="Pfam" id="PF13231"/>
    </source>
</evidence>
<feature type="domain" description="Glycosyltransferase RgtA/B/C/D-like" evidence="9">
    <location>
        <begin position="48"/>
        <end position="201"/>
    </location>
</feature>
<feature type="transmembrane region" description="Helical" evidence="8">
    <location>
        <begin position="68"/>
        <end position="87"/>
    </location>
</feature>
<evidence type="ECO:0000256" key="3">
    <source>
        <dbReference type="ARBA" id="ARBA00022676"/>
    </source>
</evidence>
<comment type="caution">
    <text evidence="10">The sequence shown here is derived from an EMBL/GenBank/DDBJ whole genome shotgun (WGS) entry which is preliminary data.</text>
</comment>
<evidence type="ECO:0000256" key="7">
    <source>
        <dbReference type="ARBA" id="ARBA00023136"/>
    </source>
</evidence>
<dbReference type="AlphaFoldDB" id="A0A2H5Y8C6"/>
<dbReference type="PANTHER" id="PTHR33908:SF11">
    <property type="entry name" value="MEMBRANE PROTEIN"/>
    <property type="match status" value="1"/>
</dbReference>
<keyword evidence="2" id="KW-1003">Cell membrane</keyword>
<name>A0A2H5Y8C6_9CHLR</name>
<evidence type="ECO:0000256" key="2">
    <source>
        <dbReference type="ARBA" id="ARBA00022475"/>
    </source>
</evidence>